<evidence type="ECO:0000313" key="3">
    <source>
        <dbReference type="Proteomes" id="UP000271974"/>
    </source>
</evidence>
<name>A0A3S1BR74_ELYCH</name>
<reference evidence="2 3" key="1">
    <citation type="submission" date="2019-01" db="EMBL/GenBank/DDBJ databases">
        <title>A draft genome assembly of the solar-powered sea slug Elysia chlorotica.</title>
        <authorList>
            <person name="Cai H."/>
            <person name="Li Q."/>
            <person name="Fang X."/>
            <person name="Li J."/>
            <person name="Curtis N.E."/>
            <person name="Altenburger A."/>
            <person name="Shibata T."/>
            <person name="Feng M."/>
            <person name="Maeda T."/>
            <person name="Schwartz J.A."/>
            <person name="Shigenobu S."/>
            <person name="Lundholm N."/>
            <person name="Nishiyama T."/>
            <person name="Yang H."/>
            <person name="Hasebe M."/>
            <person name="Li S."/>
            <person name="Pierce S.K."/>
            <person name="Wang J."/>
        </authorList>
    </citation>
    <scope>NUCLEOTIDE SEQUENCE [LARGE SCALE GENOMIC DNA]</scope>
    <source>
        <strain evidence="2">EC2010</strain>
        <tissue evidence="2">Whole organism of an adult</tissue>
    </source>
</reference>
<comment type="caution">
    <text evidence="2">The sequence shown here is derived from an EMBL/GenBank/DDBJ whole genome shotgun (WGS) entry which is preliminary data.</text>
</comment>
<feature type="non-terminal residue" evidence="2">
    <location>
        <position position="289"/>
    </location>
</feature>
<gene>
    <name evidence="2" type="ORF">EGW08_005568</name>
</gene>
<dbReference type="Proteomes" id="UP000271974">
    <property type="component" value="Unassembled WGS sequence"/>
</dbReference>
<dbReference type="InterPro" id="IPR042635">
    <property type="entry name" value="MEGF10/SREC1/2-like"/>
</dbReference>
<sequence length="289" mass="31600">WGPNCTQPCCSLCVDEICDPENGSCLVCTPGKSCDTDCYQDINETHENKSESHRATRECPNKFWGPNCTQPCCSLCVGEICDPENGSCLVCTPGKSCDTDCYQETNTTHKNKSDSHRATRECPSKFWGPNCTQPCCSLCVDEICDPENGSCLVCPPGKSCDTDCYQGRNKTHKNDSENYPEARECPSKFWGPNCTQPCCSLCVDEICDPENGSCLVCTPGKSCDTDCYQGTNKTHKNDSESDRTTQKPEVCPNKFWGPNCTQPCCSLCVDEICDPENGSCLVCTPGKSC</sequence>
<accession>A0A3S1BR74</accession>
<feature type="non-terminal residue" evidence="2">
    <location>
        <position position="1"/>
    </location>
</feature>
<keyword evidence="3" id="KW-1185">Reference proteome</keyword>
<dbReference type="PANTHER" id="PTHR24043:SF8">
    <property type="entry name" value="EGF-LIKE DOMAIN-CONTAINING PROTEIN"/>
    <property type="match status" value="1"/>
</dbReference>
<dbReference type="EMBL" id="RQTK01000131">
    <property type="protein sequence ID" value="RUS86694.1"/>
    <property type="molecule type" value="Genomic_DNA"/>
</dbReference>
<evidence type="ECO:0000313" key="2">
    <source>
        <dbReference type="EMBL" id="RUS86694.1"/>
    </source>
</evidence>
<keyword evidence="1" id="KW-0245">EGF-like domain</keyword>
<proteinExistence type="predicted"/>
<organism evidence="2 3">
    <name type="scientific">Elysia chlorotica</name>
    <name type="common">Eastern emerald elysia</name>
    <name type="synonym">Sea slug</name>
    <dbReference type="NCBI Taxonomy" id="188477"/>
    <lineage>
        <taxon>Eukaryota</taxon>
        <taxon>Metazoa</taxon>
        <taxon>Spiralia</taxon>
        <taxon>Lophotrochozoa</taxon>
        <taxon>Mollusca</taxon>
        <taxon>Gastropoda</taxon>
        <taxon>Heterobranchia</taxon>
        <taxon>Euthyneura</taxon>
        <taxon>Panpulmonata</taxon>
        <taxon>Sacoglossa</taxon>
        <taxon>Placobranchoidea</taxon>
        <taxon>Plakobranchidae</taxon>
        <taxon>Elysia</taxon>
    </lineage>
</organism>
<dbReference type="PANTHER" id="PTHR24043">
    <property type="entry name" value="SCAVENGER RECEPTOR CLASS F"/>
    <property type="match status" value="1"/>
</dbReference>
<evidence type="ECO:0000256" key="1">
    <source>
        <dbReference type="ARBA" id="ARBA00022536"/>
    </source>
</evidence>
<dbReference type="AlphaFoldDB" id="A0A3S1BR74"/>
<dbReference type="GO" id="GO:0005044">
    <property type="term" value="F:scavenger receptor activity"/>
    <property type="evidence" value="ECO:0007669"/>
    <property type="project" value="InterPro"/>
</dbReference>
<dbReference type="OrthoDB" id="6162548at2759"/>
<protein>
    <submittedName>
        <fullName evidence="2">Uncharacterized protein</fullName>
    </submittedName>
</protein>